<reference evidence="3" key="1">
    <citation type="journal article" date="2019" name="Int. J. Syst. Evol. Microbiol.">
        <title>The Global Catalogue of Microorganisms (GCM) 10K type strain sequencing project: providing services to taxonomists for standard genome sequencing and annotation.</title>
        <authorList>
            <consortium name="The Broad Institute Genomics Platform"/>
            <consortium name="The Broad Institute Genome Sequencing Center for Infectious Disease"/>
            <person name="Wu L."/>
            <person name="Ma J."/>
        </authorList>
    </citation>
    <scope>NUCLEOTIDE SEQUENCE [LARGE SCALE GENOMIC DNA]</scope>
    <source>
        <strain evidence="3">CECT 7649</strain>
    </source>
</reference>
<dbReference type="EMBL" id="JBHTCG010000019">
    <property type="protein sequence ID" value="MFC7385521.1"/>
    <property type="molecule type" value="Genomic_DNA"/>
</dbReference>
<comment type="caution">
    <text evidence="2">The sequence shown here is derived from an EMBL/GenBank/DDBJ whole genome shotgun (WGS) entry which is preliminary data.</text>
</comment>
<protein>
    <submittedName>
        <fullName evidence="2">Uncharacterized protein</fullName>
    </submittedName>
</protein>
<sequence>MKLRNIIAALGMVSVAGPVMMAAMPAAIADTATVVQQRRTIPDWDLGDDSCADVTIKSKANNQYVAAEVEYGGYVSGQLRARSGGVGAWEKFSICPQDGYQTIYSYGAQRYVSAEKNYTGADKGMLRARATSVASFEKFQIEHNKAQGYYTIKSLVNGKYVSAELAYTGGGYAMLRARADSVGDYEKFLIS</sequence>
<dbReference type="InterPro" id="IPR008999">
    <property type="entry name" value="Actin-crosslinking"/>
</dbReference>
<gene>
    <name evidence="2" type="ORF">ACFQSB_25155</name>
</gene>
<feature type="chain" id="PRO_5046596843" evidence="1">
    <location>
        <begin position="22"/>
        <end position="191"/>
    </location>
</feature>
<evidence type="ECO:0000313" key="2">
    <source>
        <dbReference type="EMBL" id="MFC7385521.1"/>
    </source>
</evidence>
<organism evidence="2 3">
    <name type="scientific">Sphaerisporangium rhizosphaerae</name>
    <dbReference type="NCBI Taxonomy" id="2269375"/>
    <lineage>
        <taxon>Bacteria</taxon>
        <taxon>Bacillati</taxon>
        <taxon>Actinomycetota</taxon>
        <taxon>Actinomycetes</taxon>
        <taxon>Streptosporangiales</taxon>
        <taxon>Streptosporangiaceae</taxon>
        <taxon>Sphaerisporangium</taxon>
    </lineage>
</organism>
<keyword evidence="1" id="KW-0732">Signal</keyword>
<dbReference type="Gene3D" id="2.80.10.50">
    <property type="match status" value="2"/>
</dbReference>
<dbReference type="RefSeq" id="WP_380829444.1">
    <property type="nucleotide sequence ID" value="NZ_JBHTCG010000019.1"/>
</dbReference>
<name>A0ABW2PAP6_9ACTN</name>
<accession>A0ABW2PAP6</accession>
<proteinExistence type="predicted"/>
<evidence type="ECO:0000313" key="3">
    <source>
        <dbReference type="Proteomes" id="UP001596496"/>
    </source>
</evidence>
<keyword evidence="3" id="KW-1185">Reference proteome</keyword>
<dbReference type="CDD" id="cd00257">
    <property type="entry name" value="beta-trefoil_FSCN-like"/>
    <property type="match status" value="1"/>
</dbReference>
<evidence type="ECO:0000256" key="1">
    <source>
        <dbReference type="SAM" id="SignalP"/>
    </source>
</evidence>
<dbReference type="SUPFAM" id="SSF50405">
    <property type="entry name" value="Actin-crosslinking proteins"/>
    <property type="match status" value="1"/>
</dbReference>
<dbReference type="Proteomes" id="UP001596496">
    <property type="component" value="Unassembled WGS sequence"/>
</dbReference>
<feature type="signal peptide" evidence="1">
    <location>
        <begin position="1"/>
        <end position="21"/>
    </location>
</feature>